<dbReference type="InterPro" id="IPR015424">
    <property type="entry name" value="PyrdxlP-dep_Trfase"/>
</dbReference>
<evidence type="ECO:0000313" key="4">
    <source>
        <dbReference type="Proteomes" id="UP000319859"/>
    </source>
</evidence>
<dbReference type="InterPro" id="IPR000192">
    <property type="entry name" value="Aminotrans_V_dom"/>
</dbReference>
<dbReference type="GO" id="GO:0016829">
    <property type="term" value="F:lyase activity"/>
    <property type="evidence" value="ECO:0007669"/>
    <property type="project" value="UniProtKB-KW"/>
</dbReference>
<dbReference type="Gene3D" id="3.40.640.10">
    <property type="entry name" value="Type I PLP-dependent aspartate aminotransferase-like (Major domain)"/>
    <property type="match status" value="1"/>
</dbReference>
<dbReference type="InterPro" id="IPR015421">
    <property type="entry name" value="PyrdxlP-dep_Trfase_major"/>
</dbReference>
<keyword evidence="3" id="KW-0456">Lyase</keyword>
<dbReference type="PANTHER" id="PTHR43586">
    <property type="entry name" value="CYSTEINE DESULFURASE"/>
    <property type="match status" value="1"/>
</dbReference>
<dbReference type="SUPFAM" id="SSF53383">
    <property type="entry name" value="PLP-dependent transferases"/>
    <property type="match status" value="1"/>
</dbReference>
<dbReference type="InterPro" id="IPR015422">
    <property type="entry name" value="PyrdxlP-dep_Trfase_small"/>
</dbReference>
<dbReference type="Pfam" id="PF00266">
    <property type="entry name" value="Aminotran_5"/>
    <property type="match status" value="1"/>
</dbReference>
<comment type="caution">
    <text evidence="3">The sequence shown here is derived from an EMBL/GenBank/DDBJ whole genome shotgun (WGS) entry which is preliminary data.</text>
</comment>
<dbReference type="OrthoDB" id="9804366at2"/>
<dbReference type="RefSeq" id="WP_145748724.1">
    <property type="nucleotide sequence ID" value="NZ_VITN01000002.1"/>
</dbReference>
<keyword evidence="1" id="KW-0663">Pyridoxal phosphate</keyword>
<dbReference type="Gene3D" id="3.90.1150.10">
    <property type="entry name" value="Aspartate Aminotransferase, domain 1"/>
    <property type="match status" value="1"/>
</dbReference>
<dbReference type="AlphaFoldDB" id="A0A560FPH8"/>
<reference evidence="3 4" key="1">
    <citation type="submission" date="2019-06" db="EMBL/GenBank/DDBJ databases">
        <title>Genomic Encyclopedia of Type Strains, Phase IV (KMG-V): Genome sequencing to study the core and pangenomes of soil and plant-associated prokaryotes.</title>
        <authorList>
            <person name="Whitman W."/>
        </authorList>
    </citation>
    <scope>NUCLEOTIDE SEQUENCE [LARGE SCALE GENOMIC DNA]</scope>
    <source>
        <strain evidence="3 4">BR 11880</strain>
    </source>
</reference>
<proteinExistence type="predicted"/>
<evidence type="ECO:0000313" key="3">
    <source>
        <dbReference type="EMBL" id="TWB23524.1"/>
    </source>
</evidence>
<dbReference type="EMBL" id="VITN01000002">
    <property type="protein sequence ID" value="TWB23524.1"/>
    <property type="molecule type" value="Genomic_DNA"/>
</dbReference>
<dbReference type="PANTHER" id="PTHR43586:SF24">
    <property type="entry name" value="BLR4730 PROTEIN"/>
    <property type="match status" value="1"/>
</dbReference>
<evidence type="ECO:0000256" key="1">
    <source>
        <dbReference type="ARBA" id="ARBA00022898"/>
    </source>
</evidence>
<name>A0A560FPH8_9PROT</name>
<accession>A0A560FPH8</accession>
<organism evidence="3 4">
    <name type="scientific">Nitrospirillum amazonense</name>
    <dbReference type="NCBI Taxonomy" id="28077"/>
    <lineage>
        <taxon>Bacteria</taxon>
        <taxon>Pseudomonadati</taxon>
        <taxon>Pseudomonadota</taxon>
        <taxon>Alphaproteobacteria</taxon>
        <taxon>Rhodospirillales</taxon>
        <taxon>Azospirillaceae</taxon>
        <taxon>Nitrospirillum</taxon>
    </lineage>
</organism>
<gene>
    <name evidence="3" type="ORF">FBZ89_102280</name>
</gene>
<evidence type="ECO:0000259" key="2">
    <source>
        <dbReference type="Pfam" id="PF00266"/>
    </source>
</evidence>
<sequence length="405" mass="42041">MPLLTDALIATLRADTPGCAGPCVHFNHAGASLSSRQTLTAITAHLELEARVGPMEAAVMAADGVARARTAAATVLNATPEEIAFATGGSAAWGTAIASLPPLRPGDRVLVARQEWGGNLTTLRDKAARAGAGVEVIPSLEDGRVDADALAGLIDDRVRLVSLTWGAANGGLVNDAAAVGRVARAAGIPYVIDAAQVVGQIPVDVKALGCDMLKAPGRKHLRGPRGTALLYVRREFLDKVTPAWLDVQSSPWADHLGADHGPVSPRDDARRLESSEASVALLLGLGNALEQALALGIDHIRARIHHLAQGLRARLDALPGVTVRDIGDPETRSGLVSFTVEGLAGSAVRARLADQGLTLGANGVPYTPLDMTARGLTEIARASLSYLTTEAELDRLAEAVAALRI</sequence>
<feature type="domain" description="Aminotransferase class V" evidence="2">
    <location>
        <begin position="27"/>
        <end position="396"/>
    </location>
</feature>
<dbReference type="Proteomes" id="UP000319859">
    <property type="component" value="Unassembled WGS sequence"/>
</dbReference>
<protein>
    <submittedName>
        <fullName evidence="3">Selenocysteine lyase/cysteine desulfurase</fullName>
    </submittedName>
</protein>